<dbReference type="GO" id="GO:0009036">
    <property type="term" value="F:type II site-specific deoxyribonuclease activity"/>
    <property type="evidence" value="ECO:0007669"/>
    <property type="project" value="InterPro"/>
</dbReference>
<dbReference type="InterPro" id="IPR038365">
    <property type="entry name" value="EcoRII_C_sf"/>
</dbReference>
<name>A0A1W2AFW8_9MICO</name>
<dbReference type="SUPFAM" id="SSF52980">
    <property type="entry name" value="Restriction endonuclease-like"/>
    <property type="match status" value="1"/>
</dbReference>
<evidence type="ECO:0000313" key="2">
    <source>
        <dbReference type="EMBL" id="SMC59351.1"/>
    </source>
</evidence>
<dbReference type="RefSeq" id="WP_084450723.1">
    <property type="nucleotide sequence ID" value="NZ_FWXN01000005.1"/>
</dbReference>
<proteinExistence type="predicted"/>
<dbReference type="OrthoDB" id="9797574at2"/>
<sequence>MDGRIAEQVAGVGFKQLTIVDCIGEGRSNQHELNTSAAMRSFLGGERCVFPCTYVRFDGAFADGAYESEDLTATYYDARERQPNRSPEFRLVYPASSVVMQAAREGDWCWVLRREAEDRLLVVVAEGGAPVALQLDRLIGTNLRSAEDSTGQRTFALGDLGQASDRDLSVEDADLLTVLGLSIEVRNAAALDRVIERFGSRGTMPTTQEFAAFTRRLCDTSSAVDNPDLALNDWYAFSTEMFFGFEKHVLQPVLDQAFVGKSAIDIDTFFDLAKKHMNSRYSRAGYTFEHHLAAVFEAHGLVFARMTKRLPDGSKPDFLFPGSGAYGDADVPDGLLTFLGAKTTTKERWMQVVAEAPRIRVRHLATMDRELNAEILNAMAHNDVVPVVPEPVMNECYDSSLVGEMMTVQAFIGQTLDRQRELEGSGIALR</sequence>
<dbReference type="InterPro" id="IPR011335">
    <property type="entry name" value="Restrct_endonuc-II-like"/>
</dbReference>
<dbReference type="Gene3D" id="3.40.91.80">
    <property type="match status" value="1"/>
</dbReference>
<accession>A0A1W2AFW8</accession>
<feature type="domain" description="Restriction endonuclease type II EcoRII C-terminal" evidence="1">
    <location>
        <begin position="243"/>
        <end position="412"/>
    </location>
</feature>
<dbReference type="GO" id="GO:0009307">
    <property type="term" value="P:DNA restriction-modification system"/>
    <property type="evidence" value="ECO:0007669"/>
    <property type="project" value="InterPro"/>
</dbReference>
<dbReference type="Pfam" id="PF09019">
    <property type="entry name" value="EcoRII-C"/>
    <property type="match status" value="1"/>
</dbReference>
<dbReference type="Proteomes" id="UP000192634">
    <property type="component" value="Unassembled WGS sequence"/>
</dbReference>
<dbReference type="AlphaFoldDB" id="A0A1W2AFW8"/>
<protein>
    <submittedName>
        <fullName evidence="2">EcoRII C terminal</fullName>
    </submittedName>
</protein>
<gene>
    <name evidence="2" type="ORF">SAMN06296429_105256</name>
</gene>
<organism evidence="2 3">
    <name type="scientific">Janibacter indicus</name>
    <dbReference type="NCBI Taxonomy" id="857417"/>
    <lineage>
        <taxon>Bacteria</taxon>
        <taxon>Bacillati</taxon>
        <taxon>Actinomycetota</taxon>
        <taxon>Actinomycetes</taxon>
        <taxon>Micrococcales</taxon>
        <taxon>Intrasporangiaceae</taxon>
        <taxon>Janibacter</taxon>
    </lineage>
</organism>
<dbReference type="InterPro" id="IPR015109">
    <property type="entry name" value="Restrct_endonuc_II_EcoRII_C"/>
</dbReference>
<evidence type="ECO:0000313" key="3">
    <source>
        <dbReference type="Proteomes" id="UP000192634"/>
    </source>
</evidence>
<reference evidence="2 3" key="1">
    <citation type="submission" date="2017-04" db="EMBL/GenBank/DDBJ databases">
        <authorList>
            <person name="Afonso C.L."/>
            <person name="Miller P.J."/>
            <person name="Scott M.A."/>
            <person name="Spackman E."/>
            <person name="Goraichik I."/>
            <person name="Dimitrov K.M."/>
            <person name="Suarez D.L."/>
            <person name="Swayne D.E."/>
        </authorList>
    </citation>
    <scope>NUCLEOTIDE SEQUENCE [LARGE SCALE GENOMIC DNA]</scope>
    <source>
        <strain evidence="2 3">CGMCC 1.12511</strain>
    </source>
</reference>
<dbReference type="GO" id="GO:0003677">
    <property type="term" value="F:DNA binding"/>
    <property type="evidence" value="ECO:0007669"/>
    <property type="project" value="InterPro"/>
</dbReference>
<dbReference type="EMBL" id="FWXN01000005">
    <property type="protein sequence ID" value="SMC59351.1"/>
    <property type="molecule type" value="Genomic_DNA"/>
</dbReference>
<evidence type="ECO:0000259" key="1">
    <source>
        <dbReference type="Pfam" id="PF09019"/>
    </source>
</evidence>